<evidence type="ECO:0000256" key="2">
    <source>
        <dbReference type="SAM" id="SignalP"/>
    </source>
</evidence>
<evidence type="ECO:0000313" key="3">
    <source>
        <dbReference type="EMBL" id="PYE54204.1"/>
    </source>
</evidence>
<name>A0A318S859_9DEIO</name>
<protein>
    <submittedName>
        <fullName evidence="3">Lipopolysaccharide assembly outer membrane protein LptD (OstA)</fullName>
    </submittedName>
</protein>
<evidence type="ECO:0000313" key="4">
    <source>
        <dbReference type="Proteomes" id="UP000248326"/>
    </source>
</evidence>
<feature type="signal peptide" evidence="2">
    <location>
        <begin position="1"/>
        <end position="22"/>
    </location>
</feature>
<comment type="caution">
    <text evidence="3">The sequence shown here is derived from an EMBL/GenBank/DDBJ whole genome shotgun (WGS) entry which is preliminary data.</text>
</comment>
<dbReference type="GO" id="GO:1990351">
    <property type="term" value="C:transporter complex"/>
    <property type="evidence" value="ECO:0007669"/>
    <property type="project" value="TreeGrafter"/>
</dbReference>
<feature type="region of interest" description="Disordered" evidence="1">
    <location>
        <begin position="891"/>
        <end position="910"/>
    </location>
</feature>
<dbReference type="GO" id="GO:0009279">
    <property type="term" value="C:cell outer membrane"/>
    <property type="evidence" value="ECO:0007669"/>
    <property type="project" value="TreeGrafter"/>
</dbReference>
<feature type="chain" id="PRO_5016359449" evidence="2">
    <location>
        <begin position="23"/>
        <end position="910"/>
    </location>
</feature>
<dbReference type="Proteomes" id="UP000248326">
    <property type="component" value="Unassembled WGS sequence"/>
</dbReference>
<evidence type="ECO:0000256" key="1">
    <source>
        <dbReference type="SAM" id="MobiDB-lite"/>
    </source>
</evidence>
<gene>
    <name evidence="3" type="ORF">DES52_106170</name>
</gene>
<dbReference type="EMBL" id="QJSX01000006">
    <property type="protein sequence ID" value="PYE54204.1"/>
    <property type="molecule type" value="Genomic_DNA"/>
</dbReference>
<dbReference type="InterPro" id="IPR050218">
    <property type="entry name" value="LptD"/>
</dbReference>
<dbReference type="AlphaFoldDB" id="A0A318S859"/>
<organism evidence="3 4">
    <name type="scientific">Deinococcus yavapaiensis KR-236</name>
    <dbReference type="NCBI Taxonomy" id="694435"/>
    <lineage>
        <taxon>Bacteria</taxon>
        <taxon>Thermotogati</taxon>
        <taxon>Deinococcota</taxon>
        <taxon>Deinococci</taxon>
        <taxon>Deinococcales</taxon>
        <taxon>Deinococcaceae</taxon>
        <taxon>Deinococcus</taxon>
    </lineage>
</organism>
<keyword evidence="2" id="KW-0732">Signal</keyword>
<dbReference type="PANTHER" id="PTHR30189:SF1">
    <property type="entry name" value="LPS-ASSEMBLY PROTEIN LPTD"/>
    <property type="match status" value="1"/>
</dbReference>
<proteinExistence type="predicted"/>
<reference evidence="3 4" key="1">
    <citation type="submission" date="2018-06" db="EMBL/GenBank/DDBJ databases">
        <title>Genomic Encyclopedia of Type Strains, Phase IV (KMG-IV): sequencing the most valuable type-strain genomes for metagenomic binning, comparative biology and taxonomic classification.</title>
        <authorList>
            <person name="Goeker M."/>
        </authorList>
    </citation>
    <scope>NUCLEOTIDE SEQUENCE [LARGE SCALE GENOMIC DNA]</scope>
    <source>
        <strain evidence="3 4">DSM 18048</strain>
    </source>
</reference>
<dbReference type="PANTHER" id="PTHR30189">
    <property type="entry name" value="LPS-ASSEMBLY PROTEIN"/>
    <property type="match status" value="1"/>
</dbReference>
<keyword evidence="4" id="KW-1185">Reference proteome</keyword>
<dbReference type="RefSeq" id="WP_110886582.1">
    <property type="nucleotide sequence ID" value="NZ_QJSX01000006.1"/>
</dbReference>
<accession>A0A318S859</accession>
<dbReference type="OrthoDB" id="51098at2"/>
<sequence>MRRSLAFSLLALLGSALLPALARTVEIVSADRLEVRRDDGQEIVVISGENVQLKIDRESITATRVEFNRTKRTLTLVGRGTYRSFVQDASGRESEQVLSGENLVVDLATQDLAGEDVIVSTANLEIRGEDVERVPGQLSVRDGYFTPCAKCGRTPNDYGVRAQQVFLYPGDRIVAYGATLLLADAPVAYLPALVLFLNDPDRQPRISFGQSDVDGFTARLDLPFVIGTTAQGFTLLRYYGNRTPRFGLGVDMTAYDLPLGLQRLDLYALANPKPTADSEDGYDIDFRVRGRGLLDADFTKSGVSYTFEATRSDSLTLSNATVPADGIANVDVTAKAEVGDFDFSVRYLDRFGPEPTGAALPTVLRRPELDIQYDGYKAGDFSADFGVTVGNYRGAVREGSQLARQGIFNVSAGRLAETHTLSFSAKPWDGTQLNLSNSYSGQFYSTGQRVVSYTVGAGLTQSFGTNYSASLNYVYTRDEGVGPFSTSIFPSYPVRRLSSVLTASVNGRPTSNLSFGVSQAYDFFKERDSQTPTRFTVNLTPTPGFPVSLNGTLEYDAFEQSVQRWTLNSTIGGTGVTNRGFSVSFDTGYDIRGGFSPLNTTLAYVADTGDTASFRATYDLNDHELDTIQTKLKATSTYDAILNPVSLDVDLTFGVSNPQYTGTQSVTWRDVTFSSQQNFLLPDAKVEPGQDNANGKCPPNASSSLEGCGTLTFRVAGPSGALNSWNATFGGSYDLLRGGWTNPTLAGQLQVTNGSNRFVAQATVNVPGLESQYLELANAGLSGQLDITPRVGIGGDVRYVRTRVGEAVTETLTLNPLNLTFGLGRNERPDAYLTFGLQQTLTFGANLPRTPLQPIVKLTVDRCCWAFQFELNPVQRLARFSLSLPAGGGQSIEFTPEGPRLPGLLSGGTP</sequence>